<dbReference type="NCBIfam" id="NF011987">
    <property type="entry name" value="PRK15446.2-3"/>
    <property type="match status" value="1"/>
</dbReference>
<keyword evidence="2" id="KW-0378">Hydrolase</keyword>
<dbReference type="InterPro" id="IPR006680">
    <property type="entry name" value="Amidohydro-rel"/>
</dbReference>
<dbReference type="NCBIfam" id="NF011981">
    <property type="entry name" value="PRK15446.1-2"/>
    <property type="match status" value="1"/>
</dbReference>
<dbReference type="NCBIfam" id="TIGR02318">
    <property type="entry name" value="phosphono_phnM"/>
    <property type="match status" value="1"/>
</dbReference>
<proteinExistence type="predicted"/>
<dbReference type="NCBIfam" id="NF011984">
    <property type="entry name" value="PRK15446.1-5"/>
    <property type="match status" value="1"/>
</dbReference>
<dbReference type="SUPFAM" id="SSF51338">
    <property type="entry name" value="Composite domain of metallo-dependent hydrolases"/>
    <property type="match status" value="1"/>
</dbReference>
<organism evidence="2 3">
    <name type="scientific">Aquamicrobium zhengzhouense</name>
    <dbReference type="NCBI Taxonomy" id="2781738"/>
    <lineage>
        <taxon>Bacteria</taxon>
        <taxon>Pseudomonadati</taxon>
        <taxon>Pseudomonadota</taxon>
        <taxon>Alphaproteobacteria</taxon>
        <taxon>Hyphomicrobiales</taxon>
        <taxon>Phyllobacteriaceae</taxon>
        <taxon>Aquamicrobium</taxon>
    </lineage>
</organism>
<dbReference type="Gene3D" id="2.30.40.10">
    <property type="entry name" value="Urease, subunit C, domain 1"/>
    <property type="match status" value="1"/>
</dbReference>
<dbReference type="Gene3D" id="3.20.20.140">
    <property type="entry name" value="Metal-dependent hydrolases"/>
    <property type="match status" value="2"/>
</dbReference>
<comment type="caution">
    <text evidence="2">The sequence shown here is derived from an EMBL/GenBank/DDBJ whole genome shotgun (WGS) entry which is preliminary data.</text>
</comment>
<name>A0ABS0SDJ2_9HYPH</name>
<keyword evidence="3" id="KW-1185">Reference proteome</keyword>
<gene>
    <name evidence="2" type="ORF">IOD40_11925</name>
</gene>
<reference evidence="2 3" key="1">
    <citation type="submission" date="2020-10" db="EMBL/GenBank/DDBJ databases">
        <title>Aquamicrobium zhengzhouensis sp. nov., a exopolysaccharide producing bacterium isolated from farmland soil.</title>
        <authorList>
            <person name="Wang X."/>
        </authorList>
    </citation>
    <scope>NUCLEOTIDE SEQUENCE [LARGE SCALE GENOMIC DNA]</scope>
    <source>
        <strain evidence="3">cd-1</strain>
    </source>
</reference>
<feature type="domain" description="Amidohydrolase-related" evidence="1">
    <location>
        <begin position="49"/>
        <end position="376"/>
    </location>
</feature>
<dbReference type="SUPFAM" id="SSF51556">
    <property type="entry name" value="Metallo-dependent hydrolases"/>
    <property type="match status" value="1"/>
</dbReference>
<dbReference type="EMBL" id="JADGMQ010000007">
    <property type="protein sequence ID" value="MBI1621372.1"/>
    <property type="molecule type" value="Genomic_DNA"/>
</dbReference>
<accession>A0ABS0SDJ2</accession>
<dbReference type="InterPro" id="IPR011059">
    <property type="entry name" value="Metal-dep_hydrolase_composite"/>
</dbReference>
<dbReference type="RefSeq" id="WP_198476755.1">
    <property type="nucleotide sequence ID" value="NZ_JADGMQ010000007.1"/>
</dbReference>
<evidence type="ECO:0000313" key="2">
    <source>
        <dbReference type="EMBL" id="MBI1621372.1"/>
    </source>
</evidence>
<dbReference type="InterPro" id="IPR012696">
    <property type="entry name" value="PhnM"/>
</dbReference>
<evidence type="ECO:0000259" key="1">
    <source>
        <dbReference type="Pfam" id="PF01979"/>
    </source>
</evidence>
<dbReference type="CDD" id="cd01306">
    <property type="entry name" value="PhnM"/>
    <property type="match status" value="1"/>
</dbReference>
<dbReference type="NCBIfam" id="NF011983">
    <property type="entry name" value="PRK15446.1-4"/>
    <property type="match status" value="1"/>
</dbReference>
<protein>
    <submittedName>
        <fullName evidence="2">Alpha-D-ribose 1-methylphosphonate 5-triphosphate diphosphatase</fullName>
        <ecNumber evidence="2">3.6.1.63</ecNumber>
    </submittedName>
</protein>
<sequence length="379" mass="41403">MTSDLNIRNARIVLTDEVIEGSISIRDDLIASVDAANGTVGEDFEGDYLIPGLVELHTDHLETHYSPRPGVRWNAISAIQAHDAQMATSGITTVFDCLRLGAEEDDGFRPGEMRALADAIEQAESEGRLRSEHLLHLRCEVSAPDVVEHLEDFRNDPRVRLASLMDHAPGQRQFQTMDAYTLYYKTKRGLSDEAFARYVAMRQEQSAKYSSMHRKEIAEHCRQSGVTIASHDDATLEHVAEAIEDGVRLAEFPTSIEAARASHKAGLSVLMGAPNIVRGGSHSGNIAARDLAAHGILNVLSSDYVPGSLLYGAFKLADDVETISLPKAISMVTDTPARTVGLTDRGSIAAGKRADLLRVRWDGSVPVVRSVWRQGQRVA</sequence>
<dbReference type="Pfam" id="PF01979">
    <property type="entry name" value="Amidohydro_1"/>
    <property type="match status" value="1"/>
</dbReference>
<dbReference type="Proteomes" id="UP000601789">
    <property type="component" value="Unassembled WGS sequence"/>
</dbReference>
<dbReference type="GO" id="GO:0016787">
    <property type="term" value="F:hydrolase activity"/>
    <property type="evidence" value="ECO:0007669"/>
    <property type="project" value="UniProtKB-KW"/>
</dbReference>
<dbReference type="PANTHER" id="PTHR43135:SF3">
    <property type="entry name" value="ALPHA-D-RIBOSE 1-METHYLPHOSPHONATE 5-TRIPHOSPHATE DIPHOSPHATASE"/>
    <property type="match status" value="1"/>
</dbReference>
<dbReference type="InterPro" id="IPR051781">
    <property type="entry name" value="Metallo-dep_Hydrolase"/>
</dbReference>
<dbReference type="PANTHER" id="PTHR43135">
    <property type="entry name" value="ALPHA-D-RIBOSE 1-METHYLPHOSPHONATE 5-TRIPHOSPHATE DIPHOSPHATASE"/>
    <property type="match status" value="1"/>
</dbReference>
<dbReference type="NCBIfam" id="NF011990">
    <property type="entry name" value="PRK15446.2-6"/>
    <property type="match status" value="1"/>
</dbReference>
<evidence type="ECO:0000313" key="3">
    <source>
        <dbReference type="Proteomes" id="UP000601789"/>
    </source>
</evidence>
<dbReference type="InterPro" id="IPR032466">
    <property type="entry name" value="Metal_Hydrolase"/>
</dbReference>
<dbReference type="EC" id="3.6.1.63" evidence="2"/>
<dbReference type="PIRSF" id="PIRSF038971">
    <property type="entry name" value="PhnM"/>
    <property type="match status" value="1"/>
</dbReference>